<organism evidence="1 2">
    <name type="scientific">Brucella pecoris</name>
    <dbReference type="NCBI Taxonomy" id="867683"/>
    <lineage>
        <taxon>Bacteria</taxon>
        <taxon>Pseudomonadati</taxon>
        <taxon>Pseudomonadota</taxon>
        <taxon>Alphaproteobacteria</taxon>
        <taxon>Hyphomicrobiales</taxon>
        <taxon>Brucellaceae</taxon>
        <taxon>Brucella/Ochrobactrum group</taxon>
        <taxon>Brucella</taxon>
    </lineage>
</organism>
<gene>
    <name evidence="1" type="ORF">GGQ79_005008</name>
</gene>
<dbReference type="Proteomes" id="UP000553980">
    <property type="component" value="Unassembled WGS sequence"/>
</dbReference>
<keyword evidence="2" id="KW-1185">Reference proteome</keyword>
<proteinExistence type="predicted"/>
<dbReference type="AlphaFoldDB" id="A0AB34Z0M3"/>
<sequence>MSPDRYVGVHPNASADVRMLAVGHGENAARPWHRHRLAESKEKDCDRQPHQYADVQHMNEGRHDGMTTKYCVARELTLMSIVLAEFS</sequence>
<protein>
    <submittedName>
        <fullName evidence="1">Uncharacterized protein</fullName>
    </submittedName>
</protein>
<evidence type="ECO:0000313" key="1">
    <source>
        <dbReference type="EMBL" id="MBB4096439.1"/>
    </source>
</evidence>
<evidence type="ECO:0000313" key="2">
    <source>
        <dbReference type="Proteomes" id="UP000553980"/>
    </source>
</evidence>
<name>A0AB34Z0M3_9HYPH</name>
<accession>A0AB34Z0M3</accession>
<comment type="caution">
    <text evidence="1">The sequence shown here is derived from an EMBL/GenBank/DDBJ whole genome shotgun (WGS) entry which is preliminary data.</text>
</comment>
<dbReference type="EMBL" id="JACIEX010000045">
    <property type="protein sequence ID" value="MBB4096439.1"/>
    <property type="molecule type" value="Genomic_DNA"/>
</dbReference>
<reference evidence="1 2" key="1">
    <citation type="submission" date="2020-08" db="EMBL/GenBank/DDBJ databases">
        <title>Genomic Encyclopedia of Type Strains, Phase IV (KMG-IV): sequencing the most valuable type-strain genomes for metagenomic binning, comparative biology and taxonomic classification.</title>
        <authorList>
            <person name="Goeker M."/>
        </authorList>
    </citation>
    <scope>NUCLEOTIDE SEQUENCE [LARGE SCALE GENOMIC DNA]</scope>
    <source>
        <strain evidence="1 2">DSM 23868</strain>
    </source>
</reference>